<name>A0ABP8P7E0_9NOCA</name>
<gene>
    <name evidence="2" type="ORF">GCM10023094_34170</name>
</gene>
<organism evidence="2 3">
    <name type="scientific">Rhodococcus olei</name>
    <dbReference type="NCBI Taxonomy" id="2161675"/>
    <lineage>
        <taxon>Bacteria</taxon>
        <taxon>Bacillati</taxon>
        <taxon>Actinomycetota</taxon>
        <taxon>Actinomycetes</taxon>
        <taxon>Mycobacteriales</taxon>
        <taxon>Nocardiaceae</taxon>
        <taxon>Rhodococcus</taxon>
    </lineage>
</organism>
<keyword evidence="1" id="KW-0812">Transmembrane</keyword>
<keyword evidence="1" id="KW-1133">Transmembrane helix</keyword>
<proteinExistence type="predicted"/>
<feature type="transmembrane region" description="Helical" evidence="1">
    <location>
        <begin position="102"/>
        <end position="125"/>
    </location>
</feature>
<comment type="caution">
    <text evidence="2">The sequence shown here is derived from an EMBL/GenBank/DDBJ whole genome shotgun (WGS) entry which is preliminary data.</text>
</comment>
<accession>A0ABP8P7E0</accession>
<evidence type="ECO:0000256" key="1">
    <source>
        <dbReference type="SAM" id="Phobius"/>
    </source>
</evidence>
<evidence type="ECO:0000313" key="2">
    <source>
        <dbReference type="EMBL" id="GAA4483091.1"/>
    </source>
</evidence>
<dbReference type="Proteomes" id="UP001501183">
    <property type="component" value="Unassembled WGS sequence"/>
</dbReference>
<keyword evidence="3" id="KW-1185">Reference proteome</keyword>
<feature type="transmembrane region" description="Helical" evidence="1">
    <location>
        <begin position="46"/>
        <end position="67"/>
    </location>
</feature>
<evidence type="ECO:0000313" key="3">
    <source>
        <dbReference type="Proteomes" id="UP001501183"/>
    </source>
</evidence>
<dbReference type="EMBL" id="BAABFB010000051">
    <property type="protein sequence ID" value="GAA4483091.1"/>
    <property type="molecule type" value="Genomic_DNA"/>
</dbReference>
<evidence type="ECO:0008006" key="4">
    <source>
        <dbReference type="Google" id="ProtNLM"/>
    </source>
</evidence>
<sequence>MTRWRPSRRVPMLPLVLGMTDGLANSLILAGAAIMGQGSTVTFELALRVGAVAFVTAAFSVFVADYAERRQRLVHVSAHLHARRRPRLADTDLGRQARRQSLAAMAVASTASLAASALPLVLGAVIPGSAWVVFALAVGAMTALGAWLGVLVEGNVFRWAVVLGLSGIAVSAIGVELRIT</sequence>
<feature type="transmembrane region" description="Helical" evidence="1">
    <location>
        <begin position="131"/>
        <end position="152"/>
    </location>
</feature>
<dbReference type="RefSeq" id="WP_345347490.1">
    <property type="nucleotide sequence ID" value="NZ_BAABFB010000051.1"/>
</dbReference>
<protein>
    <recommendedName>
        <fullName evidence="4">VIT family protein</fullName>
    </recommendedName>
</protein>
<feature type="transmembrane region" description="Helical" evidence="1">
    <location>
        <begin position="12"/>
        <end position="34"/>
    </location>
</feature>
<reference evidence="3" key="1">
    <citation type="journal article" date="2019" name="Int. J. Syst. Evol. Microbiol.">
        <title>The Global Catalogue of Microorganisms (GCM) 10K type strain sequencing project: providing services to taxonomists for standard genome sequencing and annotation.</title>
        <authorList>
            <consortium name="The Broad Institute Genomics Platform"/>
            <consortium name="The Broad Institute Genome Sequencing Center for Infectious Disease"/>
            <person name="Wu L."/>
            <person name="Ma J."/>
        </authorList>
    </citation>
    <scope>NUCLEOTIDE SEQUENCE [LARGE SCALE GENOMIC DNA]</scope>
    <source>
        <strain evidence="3">JCM 32206</strain>
    </source>
</reference>
<keyword evidence="1" id="KW-0472">Membrane</keyword>
<feature type="transmembrane region" description="Helical" evidence="1">
    <location>
        <begin position="159"/>
        <end position="179"/>
    </location>
</feature>